<evidence type="ECO:0000313" key="3">
    <source>
        <dbReference type="EMBL" id="MFB2833691.1"/>
    </source>
</evidence>
<dbReference type="EMBL" id="JBHFNT010000044">
    <property type="protein sequence ID" value="MFB2833691.1"/>
    <property type="molecule type" value="Genomic_DNA"/>
</dbReference>
<name>A0ABV4WF40_9CYAN</name>
<dbReference type="InterPro" id="IPR018739">
    <property type="entry name" value="DUF2281"/>
</dbReference>
<feature type="compositionally biased region" description="Acidic residues" evidence="1">
    <location>
        <begin position="62"/>
        <end position="73"/>
    </location>
</feature>
<dbReference type="Pfam" id="PF10047">
    <property type="entry name" value="DUF2281"/>
    <property type="match status" value="1"/>
</dbReference>
<dbReference type="RefSeq" id="WP_413276144.1">
    <property type="nucleotide sequence ID" value="NZ_JBHFNT010000044.1"/>
</dbReference>
<reference evidence="3 4" key="1">
    <citation type="submission" date="2024-09" db="EMBL/GenBank/DDBJ databases">
        <title>Floridaenema gen nov. (Aerosakkonemataceae, Aerosakkonematales ord. nov., Cyanobacteria) from benthic tropical and subtropical fresh waters, with the description of four new species.</title>
        <authorList>
            <person name="Moretto J.A."/>
            <person name="Berthold D.E."/>
            <person name="Lefler F.W."/>
            <person name="Huang I.-S."/>
            <person name="Laughinghouse H. IV."/>
        </authorList>
    </citation>
    <scope>NUCLEOTIDE SEQUENCE [LARGE SCALE GENOMIC DNA]</scope>
    <source>
        <strain evidence="3 4">BLCC-F167</strain>
    </source>
</reference>
<feature type="domain" description="DUF2281" evidence="2">
    <location>
        <begin position="10"/>
        <end position="53"/>
    </location>
</feature>
<sequence>MNSVTPTRQELAQAIEELPSEVLPELANFIEYLQFKVSSTPALKKDEPEESNFLMSIAGLGESDETDLSERDEEILKSEFDPIRGFSHQGDKQ</sequence>
<accession>A0ABV4WF40</accession>
<comment type="caution">
    <text evidence="3">The sequence shown here is derived from an EMBL/GenBank/DDBJ whole genome shotgun (WGS) entry which is preliminary data.</text>
</comment>
<gene>
    <name evidence="3" type="ORF">ACE1CA_04080</name>
</gene>
<evidence type="ECO:0000259" key="2">
    <source>
        <dbReference type="Pfam" id="PF10047"/>
    </source>
</evidence>
<evidence type="ECO:0000313" key="4">
    <source>
        <dbReference type="Proteomes" id="UP001576780"/>
    </source>
</evidence>
<dbReference type="Proteomes" id="UP001576780">
    <property type="component" value="Unassembled WGS sequence"/>
</dbReference>
<organism evidence="3 4">
    <name type="scientific">Floridaenema evergladense BLCC-F167</name>
    <dbReference type="NCBI Taxonomy" id="3153639"/>
    <lineage>
        <taxon>Bacteria</taxon>
        <taxon>Bacillati</taxon>
        <taxon>Cyanobacteriota</taxon>
        <taxon>Cyanophyceae</taxon>
        <taxon>Oscillatoriophycideae</taxon>
        <taxon>Aerosakkonematales</taxon>
        <taxon>Aerosakkonemataceae</taxon>
        <taxon>Floridanema</taxon>
        <taxon>Floridanema evergladense</taxon>
    </lineage>
</organism>
<proteinExistence type="predicted"/>
<feature type="region of interest" description="Disordered" evidence="1">
    <location>
        <begin position="61"/>
        <end position="93"/>
    </location>
</feature>
<evidence type="ECO:0000256" key="1">
    <source>
        <dbReference type="SAM" id="MobiDB-lite"/>
    </source>
</evidence>
<keyword evidence="4" id="KW-1185">Reference proteome</keyword>
<protein>
    <submittedName>
        <fullName evidence="3">DUF2281 domain-containing protein</fullName>
    </submittedName>
</protein>